<dbReference type="Pfam" id="PF25994">
    <property type="entry name" value="HH_AprE"/>
    <property type="match status" value="1"/>
</dbReference>
<evidence type="ECO:0000259" key="5">
    <source>
        <dbReference type="Pfam" id="PF02563"/>
    </source>
</evidence>
<dbReference type="EMBL" id="FOGU01000013">
    <property type="protein sequence ID" value="SES36949.1"/>
    <property type="molecule type" value="Genomic_DNA"/>
</dbReference>
<protein>
    <submittedName>
        <fullName evidence="8">Exopolysaccharide production protein ExoF</fullName>
    </submittedName>
</protein>
<evidence type="ECO:0000256" key="2">
    <source>
        <dbReference type="SAM" id="Coils"/>
    </source>
</evidence>
<dbReference type="GO" id="GO:0015159">
    <property type="term" value="F:polysaccharide transmembrane transporter activity"/>
    <property type="evidence" value="ECO:0007669"/>
    <property type="project" value="InterPro"/>
</dbReference>
<dbReference type="InterPro" id="IPR019554">
    <property type="entry name" value="Soluble_ligand-bd"/>
</dbReference>
<dbReference type="OrthoDB" id="197007at2"/>
<keyword evidence="2" id="KW-0175">Coiled coil</keyword>
<proteinExistence type="predicted"/>
<feature type="region of interest" description="Disordered" evidence="3">
    <location>
        <begin position="392"/>
        <end position="459"/>
    </location>
</feature>
<dbReference type="PANTHER" id="PTHR33619:SF3">
    <property type="entry name" value="POLYSACCHARIDE EXPORT PROTEIN GFCE-RELATED"/>
    <property type="match status" value="1"/>
</dbReference>
<gene>
    <name evidence="8" type="ORF">SAMN04490244_1135</name>
</gene>
<evidence type="ECO:0000256" key="4">
    <source>
        <dbReference type="SAM" id="SignalP"/>
    </source>
</evidence>
<feature type="coiled-coil region" evidence="2">
    <location>
        <begin position="232"/>
        <end position="273"/>
    </location>
</feature>
<sequence>MRDLRDVLRSALAAVLLVVTTGAVTAQGDAEHRLQPLETVTVNVGKWDSVEEQYTGWPDLGGEYRIGSGGRLALPMTGEIEAAGMTTTELSNEIAGRLASRMGLSGQVEASVSILEFRPVYVVGGVQQPGAYPYTPGLSALQAIGLAGGMRSSGTTFLRSERSALSTMGEYRVLELSLLRQLATVARLQAELNDAEQIDTPEEVANAPMGDELMRREREIMEAREASLESSLSQLDEIENLLEERITRLEEQLKLRARQLELAQEELESASQLVERGLSVESRRNSLERLVADQEVRRLELETAKLNAEQSLSEVGRDRADLINERRRELVESIRNTRSDVEETRVKMQTQASLYAESLQYGDGFVQMDGTAAPVLTVTRETAEGSEQIDVDRTSTLHPGDVLEVTLPGPSGVSMPAATLPSDVTAPDSGSSSLPANPGRIGPLESGLSMRGPDSAATQ</sequence>
<dbReference type="AlphaFoldDB" id="A0A1H9WT53"/>
<evidence type="ECO:0000256" key="3">
    <source>
        <dbReference type="SAM" id="MobiDB-lite"/>
    </source>
</evidence>
<reference evidence="8 9" key="1">
    <citation type="submission" date="2016-10" db="EMBL/GenBank/DDBJ databases">
        <authorList>
            <person name="de Groot N.N."/>
        </authorList>
    </citation>
    <scope>NUCLEOTIDE SEQUENCE [LARGE SCALE GENOMIC DNA]</scope>
    <source>
        <strain evidence="8 9">DSM 23042</strain>
    </source>
</reference>
<evidence type="ECO:0000313" key="9">
    <source>
        <dbReference type="Proteomes" id="UP000198885"/>
    </source>
</evidence>
<keyword evidence="9" id="KW-1185">Reference proteome</keyword>
<evidence type="ECO:0000259" key="7">
    <source>
        <dbReference type="Pfam" id="PF25994"/>
    </source>
</evidence>
<evidence type="ECO:0000259" key="6">
    <source>
        <dbReference type="Pfam" id="PF10531"/>
    </source>
</evidence>
<keyword evidence="1 4" id="KW-0732">Signal</keyword>
<dbReference type="InterPro" id="IPR058781">
    <property type="entry name" value="HH_AprE-like"/>
</dbReference>
<dbReference type="RefSeq" id="WP_092695932.1">
    <property type="nucleotide sequence ID" value="NZ_FOGU01000013.1"/>
</dbReference>
<evidence type="ECO:0000313" key="8">
    <source>
        <dbReference type="EMBL" id="SES36949.1"/>
    </source>
</evidence>
<dbReference type="Proteomes" id="UP000198885">
    <property type="component" value="Unassembled WGS sequence"/>
</dbReference>
<feature type="domain" description="AprE-like long alpha-helical hairpin" evidence="7">
    <location>
        <begin position="170"/>
        <end position="351"/>
    </location>
</feature>
<accession>A0A1H9WT53</accession>
<evidence type="ECO:0000256" key="1">
    <source>
        <dbReference type="ARBA" id="ARBA00022729"/>
    </source>
</evidence>
<dbReference type="STRING" id="641238.SAMN04490244_1135"/>
<feature type="domain" description="Polysaccharide export protein N-terminal" evidence="5">
    <location>
        <begin position="31"/>
        <end position="108"/>
    </location>
</feature>
<name>A0A1H9WT53_9RHOB</name>
<feature type="domain" description="Soluble ligand binding" evidence="6">
    <location>
        <begin position="120"/>
        <end position="155"/>
    </location>
</feature>
<dbReference type="PANTHER" id="PTHR33619">
    <property type="entry name" value="POLYSACCHARIDE EXPORT PROTEIN GFCE-RELATED"/>
    <property type="match status" value="1"/>
</dbReference>
<dbReference type="Pfam" id="PF02563">
    <property type="entry name" value="Poly_export"/>
    <property type="match status" value="1"/>
</dbReference>
<dbReference type="Pfam" id="PF10531">
    <property type="entry name" value="SLBB"/>
    <property type="match status" value="1"/>
</dbReference>
<dbReference type="Gene3D" id="3.30.1950.10">
    <property type="entry name" value="wza like domain"/>
    <property type="match status" value="1"/>
</dbReference>
<feature type="chain" id="PRO_5011766703" evidence="4">
    <location>
        <begin position="27"/>
        <end position="459"/>
    </location>
</feature>
<dbReference type="InterPro" id="IPR003715">
    <property type="entry name" value="Poly_export_N"/>
</dbReference>
<dbReference type="InterPro" id="IPR049712">
    <property type="entry name" value="Poly_export"/>
</dbReference>
<feature type="signal peptide" evidence="4">
    <location>
        <begin position="1"/>
        <end position="26"/>
    </location>
</feature>
<organism evidence="8 9">
    <name type="scientific">Tranquillimonas rosea</name>
    <dbReference type="NCBI Taxonomy" id="641238"/>
    <lineage>
        <taxon>Bacteria</taxon>
        <taxon>Pseudomonadati</taxon>
        <taxon>Pseudomonadota</taxon>
        <taxon>Alphaproteobacteria</taxon>
        <taxon>Rhodobacterales</taxon>
        <taxon>Roseobacteraceae</taxon>
        <taxon>Tranquillimonas</taxon>
    </lineage>
</organism>